<dbReference type="AlphaFoldDB" id="O17355"/>
<dbReference type="SUPFAM" id="SSF81321">
    <property type="entry name" value="Family A G protein-coupled receptor-like"/>
    <property type="match status" value="1"/>
</dbReference>
<dbReference type="PANTHER" id="PTHR45907">
    <property type="entry name" value="SERPENTINE RECEPTOR, CLASS J"/>
    <property type="match status" value="1"/>
</dbReference>
<dbReference type="Pfam" id="PF10319">
    <property type="entry name" value="7TM_GPCR_Srj"/>
    <property type="match status" value="1"/>
</dbReference>
<dbReference type="PaxDb" id="6239-C05E4.11"/>
<sequence length="340" mass="38964">MHTSWAHYYVPKFNGFGSFLVNPLFIFLILNDTKLMLGNYRWLMLFFAIFNMSCSVADMLVPLCVHNYRHAFSVFTSGGPFEKYSELNQLLLAVRCGFIGTTYGILHAHFAYRFLVLFKNNQLNKHFVPYGLLITILYCLFHFMFWTFTCYYFIGADLERKIYMRDPIMEIYDVDSTKINMIIALYEGGSEIVIRKSIIGIIANTILSVASVLIYTIIGFLIIRKLRSNTLLMSKKTKRLQDQLMRALIVQSVIPSFVSFAPTMASWYELIIGFHLGRAVYYTSSVLVSTFPFFDPTAIIVFIPSFRAKCEKFGMNLLTLGKAGQRSDGNNTAQVISNNT</sequence>
<keyword evidence="3" id="KW-1185">Reference proteome</keyword>
<dbReference type="HOGENOM" id="CLU_036335_0_0_1"/>
<feature type="transmembrane region" description="Helical" evidence="1">
    <location>
        <begin position="198"/>
        <end position="223"/>
    </location>
</feature>
<dbReference type="InParanoid" id="O17355"/>
<organism evidence="2 3">
    <name type="scientific">Caenorhabditis elegans</name>
    <dbReference type="NCBI Taxonomy" id="6239"/>
    <lineage>
        <taxon>Eukaryota</taxon>
        <taxon>Metazoa</taxon>
        <taxon>Ecdysozoa</taxon>
        <taxon>Nematoda</taxon>
        <taxon>Chromadorea</taxon>
        <taxon>Rhabditida</taxon>
        <taxon>Rhabditina</taxon>
        <taxon>Rhabditomorpha</taxon>
        <taxon>Rhabditoidea</taxon>
        <taxon>Rhabditidae</taxon>
        <taxon>Peloderinae</taxon>
        <taxon>Caenorhabditis</taxon>
    </lineage>
</organism>
<evidence type="ECO:0000313" key="4">
    <source>
        <dbReference type="WormBase" id="C05E4.11"/>
    </source>
</evidence>
<dbReference type="UCSC" id="C05E4.11">
    <property type="organism name" value="c. elegans"/>
</dbReference>
<accession>O17355</accession>
<keyword evidence="1" id="KW-0472">Membrane</keyword>
<feature type="transmembrane region" description="Helical" evidence="1">
    <location>
        <begin position="12"/>
        <end position="30"/>
    </location>
</feature>
<dbReference type="AGR" id="WB:WBGene00005612"/>
<evidence type="ECO:0000256" key="1">
    <source>
        <dbReference type="SAM" id="Phobius"/>
    </source>
</evidence>
<dbReference type="EMBL" id="BX284605">
    <property type="protein sequence ID" value="CCD63241.1"/>
    <property type="molecule type" value="Genomic_DNA"/>
</dbReference>
<dbReference type="WormBase" id="C05E4.11">
    <property type="protein sequence ID" value="CE07944"/>
    <property type="gene ID" value="WBGene00005612"/>
    <property type="gene designation" value="srj-24"/>
</dbReference>
<dbReference type="Proteomes" id="UP000001940">
    <property type="component" value="Chromosome V"/>
</dbReference>
<dbReference type="OrthoDB" id="5839280at2759"/>
<feature type="transmembrane region" description="Helical" evidence="1">
    <location>
        <begin position="244"/>
        <end position="268"/>
    </location>
</feature>
<evidence type="ECO:0000313" key="2">
    <source>
        <dbReference type="EMBL" id="CCD63241.1"/>
    </source>
</evidence>
<gene>
    <name evidence="2 4" type="primary">srj-24</name>
    <name evidence="4" type="ORF">C05E4.11</name>
    <name evidence="2" type="ORF">CELE_C05E4.11</name>
</gene>
<dbReference type="PhylomeDB" id="O17355"/>
<reference evidence="2 3" key="1">
    <citation type="journal article" date="1998" name="Science">
        <title>Genome sequence of the nematode C. elegans: a platform for investigating biology.</title>
        <authorList>
            <consortium name="The C. elegans sequencing consortium"/>
            <person name="Sulson J.E."/>
            <person name="Waterston R."/>
        </authorList>
    </citation>
    <scope>NUCLEOTIDE SEQUENCE [LARGE SCALE GENOMIC DNA]</scope>
    <source>
        <strain evidence="2 3">Bristol N2</strain>
    </source>
</reference>
<feature type="transmembrane region" description="Helical" evidence="1">
    <location>
        <begin position="280"/>
        <end position="303"/>
    </location>
</feature>
<feature type="transmembrane region" description="Helical" evidence="1">
    <location>
        <begin position="42"/>
        <end position="68"/>
    </location>
</feature>
<dbReference type="KEGG" id="cel:CELE_C05E4.11"/>
<name>O17355_CAEEL</name>
<dbReference type="RefSeq" id="NP_503309.1">
    <property type="nucleotide sequence ID" value="NM_070908.4"/>
</dbReference>
<dbReference type="GeneID" id="191942"/>
<proteinExistence type="predicted"/>
<dbReference type="eggNOG" id="ENOG502TG5N">
    <property type="taxonomic scope" value="Eukaryota"/>
</dbReference>
<keyword evidence="2" id="KW-0675">Receptor</keyword>
<dbReference type="FunCoup" id="O17355">
    <property type="interactions" value="8"/>
</dbReference>
<evidence type="ECO:0000313" key="3">
    <source>
        <dbReference type="Proteomes" id="UP000001940"/>
    </source>
</evidence>
<feature type="transmembrane region" description="Helical" evidence="1">
    <location>
        <begin position="88"/>
        <end position="106"/>
    </location>
</feature>
<dbReference type="InterPro" id="IPR019423">
    <property type="entry name" value="7TM_GPCR_serpentine_rcpt_Srj"/>
</dbReference>
<dbReference type="PIR" id="B88939">
    <property type="entry name" value="B88939"/>
</dbReference>
<protein>
    <submittedName>
        <fullName evidence="2">Serpentine Receptor, class J</fullName>
    </submittedName>
</protein>
<dbReference type="PANTHER" id="PTHR45907:SF11">
    <property type="entry name" value="SERPENTINE RECEPTOR, CLASS J"/>
    <property type="match status" value="1"/>
</dbReference>
<dbReference type="CTD" id="191942"/>
<keyword evidence="1" id="KW-0812">Transmembrane</keyword>
<keyword evidence="1" id="KW-1133">Transmembrane helix</keyword>
<feature type="transmembrane region" description="Helical" evidence="1">
    <location>
        <begin position="127"/>
        <end position="154"/>
    </location>
</feature>